<protein>
    <submittedName>
        <fullName evidence="1">Uncharacterized protein</fullName>
    </submittedName>
</protein>
<dbReference type="EMBL" id="JAPHNI010000220">
    <property type="protein sequence ID" value="KAJ8113980.1"/>
    <property type="molecule type" value="Genomic_DNA"/>
</dbReference>
<keyword evidence="2" id="KW-1185">Reference proteome</keyword>
<dbReference type="Proteomes" id="UP001153331">
    <property type="component" value="Unassembled WGS sequence"/>
</dbReference>
<organism evidence="1 2">
    <name type="scientific">Boeremia exigua</name>
    <dbReference type="NCBI Taxonomy" id="749465"/>
    <lineage>
        <taxon>Eukaryota</taxon>
        <taxon>Fungi</taxon>
        <taxon>Dikarya</taxon>
        <taxon>Ascomycota</taxon>
        <taxon>Pezizomycotina</taxon>
        <taxon>Dothideomycetes</taxon>
        <taxon>Pleosporomycetidae</taxon>
        <taxon>Pleosporales</taxon>
        <taxon>Pleosporineae</taxon>
        <taxon>Didymellaceae</taxon>
        <taxon>Boeremia</taxon>
    </lineage>
</organism>
<name>A0ACC2IFP4_9PLEO</name>
<sequence>MRTLLAKIGILSTAVHSSRVLPRDEGRIWTTPQDSVNGSFNFPRTYPLTLREGSSINISWSMTYENINLYFYQRGKVATSVQLVTNWATEWYQWEVHAEETNLTNPFVFRIVNAQGTAEEQNGGGFWSTSWFLSRDDKASTSQLPLSSVVSSITVASSTTSSSPATSSSSVTSSLSATSSQVPISTAQETSPEATVVPSAETQTHHKGLGQGIIIGLAVGLVAALVTIIAGVWYCLRKHKQKKNTSVLGSASTVIYYDKTHSPKEMGYGTTHEVFAQPPELNSAPPCYELPGTK</sequence>
<comment type="caution">
    <text evidence="1">The sequence shown here is derived from an EMBL/GenBank/DDBJ whole genome shotgun (WGS) entry which is preliminary data.</text>
</comment>
<accession>A0ACC2IFP4</accession>
<gene>
    <name evidence="1" type="ORF">OPT61_g4026</name>
</gene>
<evidence type="ECO:0000313" key="1">
    <source>
        <dbReference type="EMBL" id="KAJ8113980.1"/>
    </source>
</evidence>
<evidence type="ECO:0000313" key="2">
    <source>
        <dbReference type="Proteomes" id="UP001153331"/>
    </source>
</evidence>
<proteinExistence type="predicted"/>
<reference evidence="1" key="1">
    <citation type="submission" date="2022-11" db="EMBL/GenBank/DDBJ databases">
        <title>Genome Sequence of Boeremia exigua.</title>
        <authorList>
            <person name="Buettner E."/>
        </authorList>
    </citation>
    <scope>NUCLEOTIDE SEQUENCE</scope>
    <source>
        <strain evidence="1">CU02</strain>
    </source>
</reference>